<evidence type="ECO:0000259" key="6">
    <source>
        <dbReference type="PROSITE" id="PS00434"/>
    </source>
</evidence>
<feature type="region of interest" description="Disordered" evidence="5">
    <location>
        <begin position="427"/>
        <end position="581"/>
    </location>
</feature>
<organism evidence="7 8">
    <name type="scientific">Arthrobotrys flagrans</name>
    <name type="common">Nematode-trapping fungus</name>
    <name type="synonym">Trichothecium flagrans</name>
    <dbReference type="NCBI Taxonomy" id="97331"/>
    <lineage>
        <taxon>Eukaryota</taxon>
        <taxon>Fungi</taxon>
        <taxon>Dikarya</taxon>
        <taxon>Ascomycota</taxon>
        <taxon>Pezizomycotina</taxon>
        <taxon>Orbiliomycetes</taxon>
        <taxon>Orbiliales</taxon>
        <taxon>Orbiliaceae</taxon>
        <taxon>Arthrobotrys</taxon>
    </lineage>
</organism>
<dbReference type="EMBL" id="SAEB01000006">
    <property type="protein sequence ID" value="RVD85260.1"/>
    <property type="molecule type" value="Genomic_DNA"/>
</dbReference>
<feature type="domain" description="HSF-type DNA-binding" evidence="6">
    <location>
        <begin position="128"/>
        <end position="152"/>
    </location>
</feature>
<dbReference type="GO" id="GO:0043565">
    <property type="term" value="F:sequence-specific DNA binding"/>
    <property type="evidence" value="ECO:0007669"/>
    <property type="project" value="InterPro"/>
</dbReference>
<feature type="compositionally biased region" description="Polar residues" evidence="5">
    <location>
        <begin position="437"/>
        <end position="489"/>
    </location>
</feature>
<dbReference type="GeneID" id="93585897"/>
<dbReference type="SUPFAM" id="SSF46785">
    <property type="entry name" value="Winged helix' DNA-binding domain"/>
    <property type="match status" value="1"/>
</dbReference>
<reference evidence="7 8" key="1">
    <citation type="submission" date="2019-01" db="EMBL/GenBank/DDBJ databases">
        <title>Intercellular communication is required for trap formation in the nematode-trapping fungus Duddingtonia flagrans.</title>
        <authorList>
            <person name="Youssar L."/>
            <person name="Wernet V."/>
            <person name="Hensel N."/>
            <person name="Hildebrandt H.-G."/>
            <person name="Fischer R."/>
        </authorList>
    </citation>
    <scope>NUCLEOTIDE SEQUENCE [LARGE SCALE GENOMIC DNA]</scope>
    <source>
        <strain evidence="7 8">CBS H-5679</strain>
    </source>
</reference>
<dbReference type="GO" id="GO:0005634">
    <property type="term" value="C:nucleus"/>
    <property type="evidence" value="ECO:0007669"/>
    <property type="project" value="UniProtKB-SubCell"/>
</dbReference>
<sequence>MMMMERSTSARSPFSGPIERSHSISQPHTHSSEPKSEPMDVTTTTGSPEMDPQGDSAALSDSTKPGTANSSLAMASASNGLQQPKVQTAFIHKLYSMLEDAAIQHLISWATSGESFVMSPTGEFSKVLSQYFKHTNVSSFVRQLNMYGFHKVNDVFHSASPDSALWEFKHGGGSFKRGDLASLRDIRRRPSRPAIHKEPQYNHGNRNVVPSAPGTPNEQAVDTIESRLASLEQAYWDVNGRVHRLEDANHTLGNQCQNLLEGLTRCHQWTIDLSQYIARIIPQSDVSILREIQSRQKEIERYATSLEESLETFQRERIPTFSFPPMDSAGPMSPRQGPQYDEDGRRPPPALRGGLGSGYFRPPFTSNDRNGSLGQRRFGSMSGPGGATPTSSLHPSSIDRLAPRASVTSLPVHPSHLSRRHTSADIRLQGWNPPGSSPFSHQSAVQWGNSTSSRSCEPQNAQDEAPPSFSNYEIRSQNQAPRPSFSSARKSPPPFEPSLSSIGPDSTWSFATAKQTTSPSKFDAPPPPMGSRRGSIVASGVHALLNPSSAQDTVSRPDNSSDKGSDTEPAGEESRKRKRVD</sequence>
<protein>
    <recommendedName>
        <fullName evidence="6">HSF-type DNA-binding domain-containing protein</fullName>
    </recommendedName>
</protein>
<comment type="similarity">
    <text evidence="4">Belongs to the HSF family.</text>
</comment>
<gene>
    <name evidence="7" type="ORF">DFL_003586</name>
</gene>
<dbReference type="InterPro" id="IPR000232">
    <property type="entry name" value="HSF_DNA-bd"/>
</dbReference>
<dbReference type="STRING" id="97331.A0A437A2F0"/>
<comment type="subcellular location">
    <subcellularLocation>
        <location evidence="1">Nucleus</location>
    </subcellularLocation>
</comment>
<dbReference type="OrthoDB" id="60033at2759"/>
<dbReference type="PANTHER" id="PTHR10015">
    <property type="entry name" value="HEAT SHOCK TRANSCRIPTION FACTOR"/>
    <property type="match status" value="1"/>
</dbReference>
<dbReference type="Proteomes" id="UP000283090">
    <property type="component" value="Unassembled WGS sequence"/>
</dbReference>
<evidence type="ECO:0000256" key="2">
    <source>
        <dbReference type="ARBA" id="ARBA00023125"/>
    </source>
</evidence>
<evidence type="ECO:0000313" key="7">
    <source>
        <dbReference type="EMBL" id="RVD85260.1"/>
    </source>
</evidence>
<evidence type="ECO:0000256" key="1">
    <source>
        <dbReference type="ARBA" id="ARBA00004123"/>
    </source>
</evidence>
<feature type="compositionally biased region" description="Polar residues" evidence="5">
    <location>
        <begin position="1"/>
        <end position="12"/>
    </location>
</feature>
<name>A0A437A2F0_ARTFL</name>
<dbReference type="InterPro" id="IPR036388">
    <property type="entry name" value="WH-like_DNA-bd_sf"/>
</dbReference>
<evidence type="ECO:0000313" key="8">
    <source>
        <dbReference type="Proteomes" id="UP000283090"/>
    </source>
</evidence>
<dbReference type="PANTHER" id="PTHR10015:SF396">
    <property type="entry name" value="FLOCCULATION SUPPRESSION PROTEIN"/>
    <property type="match status" value="1"/>
</dbReference>
<feature type="region of interest" description="Disordered" evidence="5">
    <location>
        <begin position="193"/>
        <end position="218"/>
    </location>
</feature>
<dbReference type="VEuPathDB" id="FungiDB:DFL_003586"/>
<dbReference type="RefSeq" id="XP_067490804.1">
    <property type="nucleotide sequence ID" value="XM_067632545.1"/>
</dbReference>
<dbReference type="SMART" id="SM00415">
    <property type="entry name" value="HSF"/>
    <property type="match status" value="1"/>
</dbReference>
<proteinExistence type="inferred from homology"/>
<comment type="caution">
    <text evidence="7">The sequence shown here is derived from an EMBL/GenBank/DDBJ whole genome shotgun (WGS) entry which is preliminary data.</text>
</comment>
<feature type="compositionally biased region" description="Polar residues" evidence="5">
    <location>
        <begin position="498"/>
        <end position="520"/>
    </location>
</feature>
<dbReference type="Gene3D" id="1.10.10.10">
    <property type="entry name" value="Winged helix-like DNA-binding domain superfamily/Winged helix DNA-binding domain"/>
    <property type="match status" value="1"/>
</dbReference>
<keyword evidence="2" id="KW-0238">DNA-binding</keyword>
<dbReference type="InterPro" id="IPR036390">
    <property type="entry name" value="WH_DNA-bd_sf"/>
</dbReference>
<feature type="compositionally biased region" description="Polar residues" evidence="5">
    <location>
        <begin position="364"/>
        <end position="373"/>
    </location>
</feature>
<keyword evidence="3" id="KW-0539">Nucleus</keyword>
<feature type="compositionally biased region" description="Polar residues" evidence="5">
    <location>
        <begin position="546"/>
        <end position="558"/>
    </location>
</feature>
<evidence type="ECO:0000256" key="5">
    <source>
        <dbReference type="SAM" id="MobiDB-lite"/>
    </source>
</evidence>
<dbReference type="PROSITE" id="PS00434">
    <property type="entry name" value="HSF_DOMAIN"/>
    <property type="match status" value="1"/>
</dbReference>
<evidence type="ECO:0000256" key="4">
    <source>
        <dbReference type="RuleBase" id="RU004020"/>
    </source>
</evidence>
<dbReference type="AlphaFoldDB" id="A0A437A2F0"/>
<dbReference type="GO" id="GO:0003700">
    <property type="term" value="F:DNA-binding transcription factor activity"/>
    <property type="evidence" value="ECO:0007669"/>
    <property type="project" value="InterPro"/>
</dbReference>
<accession>A0A437A2F0</accession>
<evidence type="ECO:0000256" key="3">
    <source>
        <dbReference type="ARBA" id="ARBA00023242"/>
    </source>
</evidence>
<dbReference type="Pfam" id="PF00447">
    <property type="entry name" value="HSF_DNA-bind"/>
    <property type="match status" value="1"/>
</dbReference>
<dbReference type="FunFam" id="1.10.10.10:FF:000229">
    <property type="entry name" value="HSF-type DNA-binding domain protein"/>
    <property type="match status" value="1"/>
</dbReference>
<keyword evidence="8" id="KW-1185">Reference proteome</keyword>
<feature type="region of interest" description="Disordered" evidence="5">
    <location>
        <begin position="320"/>
        <end position="397"/>
    </location>
</feature>
<dbReference type="PRINTS" id="PR00056">
    <property type="entry name" value="HSFDOMAIN"/>
</dbReference>
<feature type="region of interest" description="Disordered" evidence="5">
    <location>
        <begin position="1"/>
        <end position="71"/>
    </location>
</feature>